<dbReference type="SUPFAM" id="SSF51735">
    <property type="entry name" value="NAD(P)-binding Rossmann-fold domains"/>
    <property type="match status" value="1"/>
</dbReference>
<dbReference type="RefSeq" id="WP_154431550.1">
    <property type="nucleotide sequence ID" value="NZ_VUMS01000005.1"/>
</dbReference>
<feature type="domain" description="Gfo/Idh/MocA-like oxidoreductase N-terminal" evidence="6">
    <location>
        <begin position="4"/>
        <end position="124"/>
    </location>
</feature>
<evidence type="ECO:0000256" key="4">
    <source>
        <dbReference type="ARBA" id="ARBA00023027"/>
    </source>
</evidence>
<reference evidence="8 9" key="1">
    <citation type="submission" date="2019-08" db="EMBL/GenBank/DDBJ databases">
        <title>In-depth cultivation of the pig gut microbiome towards novel bacterial diversity and tailored functional studies.</title>
        <authorList>
            <person name="Wylensek D."/>
            <person name="Hitch T.C.A."/>
            <person name="Clavel T."/>
        </authorList>
    </citation>
    <scope>NUCLEOTIDE SEQUENCE [LARGE SCALE GENOMIC DNA]</scope>
    <source>
        <strain evidence="8 9">BSM-380-WT-5A</strain>
    </source>
</reference>
<keyword evidence="5" id="KW-0326">Glycosidase</keyword>
<gene>
    <name evidence="8" type="ORF">FYJ57_03525</name>
</gene>
<keyword evidence="9" id="KW-1185">Reference proteome</keyword>
<dbReference type="GO" id="GO:0016798">
    <property type="term" value="F:hydrolase activity, acting on glycosyl bonds"/>
    <property type="evidence" value="ECO:0007669"/>
    <property type="project" value="UniProtKB-KW"/>
</dbReference>
<feature type="domain" description="Glycosyl hydrolase 109 C-terminal" evidence="7">
    <location>
        <begin position="137"/>
        <end position="303"/>
    </location>
</feature>
<dbReference type="Proteomes" id="UP000440513">
    <property type="component" value="Unassembled WGS sequence"/>
</dbReference>
<dbReference type="InterPro" id="IPR050463">
    <property type="entry name" value="Gfo/Idh/MocA_oxidrdct_glycsds"/>
</dbReference>
<evidence type="ECO:0000313" key="8">
    <source>
        <dbReference type="EMBL" id="MST65821.1"/>
    </source>
</evidence>
<evidence type="ECO:0000259" key="6">
    <source>
        <dbReference type="Pfam" id="PF01408"/>
    </source>
</evidence>
<keyword evidence="4" id="KW-0520">NAD</keyword>
<evidence type="ECO:0000256" key="2">
    <source>
        <dbReference type="ARBA" id="ARBA00009329"/>
    </source>
</evidence>
<evidence type="ECO:0000256" key="1">
    <source>
        <dbReference type="ARBA" id="ARBA00001911"/>
    </source>
</evidence>
<evidence type="ECO:0000256" key="5">
    <source>
        <dbReference type="ARBA" id="ARBA00023295"/>
    </source>
</evidence>
<evidence type="ECO:0000259" key="7">
    <source>
        <dbReference type="Pfam" id="PF21252"/>
    </source>
</evidence>
<comment type="similarity">
    <text evidence="2">Belongs to the Gfo/Idh/MocA family. Glycosyl hydrolase 109 subfamily.</text>
</comment>
<name>A0A7X2P1N4_9FIRM</name>
<dbReference type="InterPro" id="IPR049303">
    <property type="entry name" value="Glyco_hydro_109_C"/>
</dbReference>
<dbReference type="GO" id="GO:0000166">
    <property type="term" value="F:nucleotide binding"/>
    <property type="evidence" value="ECO:0007669"/>
    <property type="project" value="InterPro"/>
</dbReference>
<dbReference type="InterPro" id="IPR000683">
    <property type="entry name" value="Gfo/Idh/MocA-like_OxRdtase_N"/>
</dbReference>
<dbReference type="Pfam" id="PF21252">
    <property type="entry name" value="Glyco_hydro_109_C"/>
    <property type="match status" value="1"/>
</dbReference>
<evidence type="ECO:0000256" key="3">
    <source>
        <dbReference type="ARBA" id="ARBA00022801"/>
    </source>
</evidence>
<dbReference type="AlphaFoldDB" id="A0A7X2P1N4"/>
<dbReference type="PANTHER" id="PTHR43818">
    <property type="entry name" value="BCDNA.GH03377"/>
    <property type="match status" value="1"/>
</dbReference>
<comment type="cofactor">
    <cofactor evidence="1">
        <name>NAD(+)</name>
        <dbReference type="ChEBI" id="CHEBI:57540"/>
    </cofactor>
</comment>
<accession>A0A7X2P1N4</accession>
<dbReference type="PANTHER" id="PTHR43818:SF1">
    <property type="entry name" value="GLYCOSYL HYDROLASE FAMILY 109 PROTEIN"/>
    <property type="match status" value="1"/>
</dbReference>
<organism evidence="8 9">
    <name type="scientific">Oliverpabstia intestinalis</name>
    <dbReference type="NCBI Taxonomy" id="2606633"/>
    <lineage>
        <taxon>Bacteria</taxon>
        <taxon>Bacillati</taxon>
        <taxon>Bacillota</taxon>
        <taxon>Clostridia</taxon>
        <taxon>Lachnospirales</taxon>
        <taxon>Lachnospiraceae</taxon>
        <taxon>Oliverpabstia</taxon>
    </lineage>
</organism>
<comment type="caution">
    <text evidence="8">The sequence shown here is derived from an EMBL/GenBank/DDBJ whole genome shotgun (WGS) entry which is preliminary data.</text>
</comment>
<dbReference type="Gene3D" id="3.30.360.10">
    <property type="entry name" value="Dihydrodipicolinate Reductase, domain 2"/>
    <property type="match status" value="1"/>
</dbReference>
<dbReference type="InterPro" id="IPR036291">
    <property type="entry name" value="NAD(P)-bd_dom_sf"/>
</dbReference>
<evidence type="ECO:0000313" key="9">
    <source>
        <dbReference type="Proteomes" id="UP000440513"/>
    </source>
</evidence>
<protein>
    <submittedName>
        <fullName evidence="8">Gfo/Idh/MocA family oxidoreductase</fullName>
    </submittedName>
</protein>
<dbReference type="SUPFAM" id="SSF55347">
    <property type="entry name" value="Glyceraldehyde-3-phosphate dehydrogenase-like, C-terminal domain"/>
    <property type="match status" value="1"/>
</dbReference>
<keyword evidence="3" id="KW-0378">Hydrolase</keyword>
<dbReference type="Pfam" id="PF01408">
    <property type="entry name" value="GFO_IDH_MocA"/>
    <property type="match status" value="1"/>
</dbReference>
<sequence>MENIKIGYIGLGCRGKDLLENIVLAQKEQVVAVCDVYEDRAREGAKVVEAAGQPTPFVSTDYKDIIANEEVNTIIIATAWESHVEIALAAMYAGKAVAMEVGGAYSLEDCYKLVDAYEKTKTPFMFLENCCFGRRELMVLNMVEQGVLGEVVHCAGGYQHDLRDEIAFGKENRHYRLRNYLSRNCENYPTHDLGPIARILNINHGNRMLTLSSFASKSAGLHEFIMQNKSDDERLKQAHFAQGDIITTMIRCANGETIQLTLDTTLPRYYSRNFTVRGTKGMYEEATDSVFIDRKEDRDHDFDWRKECSGNADTYAETYDHPIWKKFLEEGVQGSHGGMDWLEFEQFFQCLREDSPMPVDVYDAASWMAITALSEMSVARGGAVVDIPDFTNGKWAMGLDTAGER</sequence>
<dbReference type="EMBL" id="VUMS01000005">
    <property type="protein sequence ID" value="MST65821.1"/>
    <property type="molecule type" value="Genomic_DNA"/>
</dbReference>
<proteinExistence type="inferred from homology"/>
<dbReference type="Gene3D" id="3.40.50.720">
    <property type="entry name" value="NAD(P)-binding Rossmann-like Domain"/>
    <property type="match status" value="1"/>
</dbReference>